<keyword evidence="2" id="KW-0472">Membrane</keyword>
<feature type="transmembrane region" description="Helical" evidence="2">
    <location>
        <begin position="110"/>
        <end position="138"/>
    </location>
</feature>
<keyword evidence="6" id="KW-1185">Reference proteome</keyword>
<feature type="domain" description="Peptidase M56" evidence="4">
    <location>
        <begin position="106"/>
        <end position="327"/>
    </location>
</feature>
<dbReference type="InterPro" id="IPR008756">
    <property type="entry name" value="Peptidase_M56"/>
</dbReference>
<feature type="domain" description="M23ase beta-sheet core" evidence="3">
    <location>
        <begin position="445"/>
        <end position="542"/>
    </location>
</feature>
<evidence type="ECO:0000313" key="5">
    <source>
        <dbReference type="EMBL" id="MRW88449.1"/>
    </source>
</evidence>
<keyword evidence="1" id="KW-0732">Signal</keyword>
<accession>A0A6I2KWU7</accession>
<dbReference type="CDD" id="cd12797">
    <property type="entry name" value="M23_peptidase"/>
    <property type="match status" value="1"/>
</dbReference>
<keyword evidence="2" id="KW-0812">Transmembrane</keyword>
<dbReference type="InterPro" id="IPR011055">
    <property type="entry name" value="Dup_hybrid_motif"/>
</dbReference>
<gene>
    <name evidence="5" type="ORF">GJ699_00425</name>
</gene>
<feature type="transmembrane region" description="Helical" evidence="2">
    <location>
        <begin position="153"/>
        <end position="175"/>
    </location>
</feature>
<evidence type="ECO:0000259" key="4">
    <source>
        <dbReference type="Pfam" id="PF05569"/>
    </source>
</evidence>
<organism evidence="5 6">
    <name type="scientific">Duganella guangzhouensis</name>
    <dbReference type="NCBI Taxonomy" id="2666084"/>
    <lineage>
        <taxon>Bacteria</taxon>
        <taxon>Pseudomonadati</taxon>
        <taxon>Pseudomonadota</taxon>
        <taxon>Betaproteobacteria</taxon>
        <taxon>Burkholderiales</taxon>
        <taxon>Oxalobacteraceae</taxon>
        <taxon>Telluria group</taxon>
        <taxon>Duganella</taxon>
    </lineage>
</organism>
<sequence>MMTASVALVQWLFACASSVMAGLAVWLLLSGAARVWPALRTRRVVWLAAQAVVAGAALLPFAPHRADLSIAPSVTLTAMPAPTATNVGDASTAIDSATTARQAESPSHAIAAMAATATAPAAAAPAAVGATAAVLAVARTAAARSATDTPLSWVLPLLAALWLLVYGAGLTRAVVRQLRTRRVWRTLLASAQRLSPAQLQAHGAFLPAQLREISQHRLTVLRTEAAISPMLAGVFRPRLLLPAHLDLLSLEQQQMIVAHELHHWRARDPLWLGLAAVLQTLFWFNPALRWMAKQMEWALELHCDQQVLRGRPQQQRKQYAAALLQQWKVHTMLQPIGAAAFDGATTAARIRHMQRDGLPALSTSAAWLTGIALTAILATGVVLQPALAYSVAALPTPADANTHAAAAGEDAGATSATVTAVWRAPLDKVRVISFFGVTRSVPSTPHKGIDFAATEGTPVHATAAGTIIAAGWITENDGRYGKGVIIDHGGQRSLYAHLSNVNVNPGQQVQAGQLIGAVGQTGLATGPHLHLEMRQNSQIVDPAPMFANLDVHATARALRVRRQQLPEKR</sequence>
<dbReference type="Pfam" id="PF01551">
    <property type="entry name" value="Peptidase_M23"/>
    <property type="match status" value="1"/>
</dbReference>
<dbReference type="EMBL" id="WKJK01000001">
    <property type="protein sequence ID" value="MRW88449.1"/>
    <property type="molecule type" value="Genomic_DNA"/>
</dbReference>
<dbReference type="InterPro" id="IPR016047">
    <property type="entry name" value="M23ase_b-sheet_dom"/>
</dbReference>
<feature type="transmembrane region" description="Helical" evidence="2">
    <location>
        <begin position="365"/>
        <end position="383"/>
    </location>
</feature>
<dbReference type="Gene3D" id="2.70.70.10">
    <property type="entry name" value="Glucose Permease (Domain IIA)"/>
    <property type="match status" value="1"/>
</dbReference>
<dbReference type="CDD" id="cd07341">
    <property type="entry name" value="M56_BlaR1_MecR1_like"/>
    <property type="match status" value="1"/>
</dbReference>
<feature type="transmembrane region" description="Helical" evidence="2">
    <location>
        <begin position="45"/>
        <end position="62"/>
    </location>
</feature>
<dbReference type="Pfam" id="PF05569">
    <property type="entry name" value="Peptidase_M56"/>
    <property type="match status" value="1"/>
</dbReference>
<dbReference type="Proteomes" id="UP000433309">
    <property type="component" value="Unassembled WGS sequence"/>
</dbReference>
<evidence type="ECO:0000256" key="1">
    <source>
        <dbReference type="ARBA" id="ARBA00022729"/>
    </source>
</evidence>
<dbReference type="PANTHER" id="PTHR21666:SF289">
    <property type="entry name" value="L-ALA--D-GLU ENDOPEPTIDASE"/>
    <property type="match status" value="1"/>
</dbReference>
<evidence type="ECO:0000256" key="2">
    <source>
        <dbReference type="SAM" id="Phobius"/>
    </source>
</evidence>
<dbReference type="InterPro" id="IPR050570">
    <property type="entry name" value="Cell_wall_metabolism_enzyme"/>
</dbReference>
<dbReference type="PANTHER" id="PTHR21666">
    <property type="entry name" value="PEPTIDASE-RELATED"/>
    <property type="match status" value="1"/>
</dbReference>
<protein>
    <submittedName>
        <fullName evidence="5">Peptidoglycan DD-metalloendopeptidase family protein</fullName>
    </submittedName>
</protein>
<dbReference type="AlphaFoldDB" id="A0A6I2KWU7"/>
<comment type="caution">
    <text evidence="5">The sequence shown here is derived from an EMBL/GenBank/DDBJ whole genome shotgun (WGS) entry which is preliminary data.</text>
</comment>
<name>A0A6I2KWU7_9BURK</name>
<reference evidence="5 6" key="1">
    <citation type="submission" date="2019-11" db="EMBL/GenBank/DDBJ databases">
        <title>Novel species isolated from a subtropical stream in China.</title>
        <authorList>
            <person name="Lu H."/>
        </authorList>
    </citation>
    <scope>NUCLEOTIDE SEQUENCE [LARGE SCALE GENOMIC DNA]</scope>
    <source>
        <strain evidence="5 6">FT80W</strain>
    </source>
</reference>
<proteinExistence type="predicted"/>
<dbReference type="SUPFAM" id="SSF51261">
    <property type="entry name" value="Duplicated hybrid motif"/>
    <property type="match status" value="1"/>
</dbReference>
<keyword evidence="2" id="KW-1133">Transmembrane helix</keyword>
<dbReference type="GO" id="GO:0004222">
    <property type="term" value="F:metalloendopeptidase activity"/>
    <property type="evidence" value="ECO:0007669"/>
    <property type="project" value="TreeGrafter"/>
</dbReference>
<evidence type="ECO:0000313" key="6">
    <source>
        <dbReference type="Proteomes" id="UP000433309"/>
    </source>
</evidence>
<evidence type="ECO:0000259" key="3">
    <source>
        <dbReference type="Pfam" id="PF01551"/>
    </source>
</evidence>
<dbReference type="RefSeq" id="WP_154372044.1">
    <property type="nucleotide sequence ID" value="NZ_WKJK01000001.1"/>
</dbReference>